<dbReference type="PANTHER" id="PTHR33169:SF14">
    <property type="entry name" value="TRANSCRIPTIONAL REGULATOR RV3488"/>
    <property type="match status" value="1"/>
</dbReference>
<sequence length="105" mass="11533">MTPQTISVLRELLNDPLAEHYGLGLCKATGIAGGTLYPILIRLEEYGWVESRWDDPAAHQGRPPRRHYRITEDGLESGREAIARAGEKRRRAAGSRRPGIAGGTA</sequence>
<evidence type="ECO:0000313" key="3">
    <source>
        <dbReference type="EMBL" id="MFD1544762.1"/>
    </source>
</evidence>
<keyword evidence="4" id="KW-1185">Reference proteome</keyword>
<reference evidence="4" key="1">
    <citation type="journal article" date="2019" name="Int. J. Syst. Evol. Microbiol.">
        <title>The Global Catalogue of Microorganisms (GCM) 10K type strain sequencing project: providing services to taxonomists for standard genome sequencing and annotation.</title>
        <authorList>
            <consortium name="The Broad Institute Genomics Platform"/>
            <consortium name="The Broad Institute Genome Sequencing Center for Infectious Disease"/>
            <person name="Wu L."/>
            <person name="Ma J."/>
        </authorList>
    </citation>
    <scope>NUCLEOTIDE SEQUENCE [LARGE SCALE GENOMIC DNA]</scope>
    <source>
        <strain evidence="4">CGMCC 1.15399</strain>
    </source>
</reference>
<organism evidence="3 4">
    <name type="scientific">Nonomuraea guangzhouensis</name>
    <dbReference type="NCBI Taxonomy" id="1291555"/>
    <lineage>
        <taxon>Bacteria</taxon>
        <taxon>Bacillati</taxon>
        <taxon>Actinomycetota</taxon>
        <taxon>Actinomycetes</taxon>
        <taxon>Streptosporangiales</taxon>
        <taxon>Streptosporangiaceae</taxon>
        <taxon>Nonomuraea</taxon>
    </lineage>
</organism>
<protein>
    <submittedName>
        <fullName evidence="3">PadR family transcriptional regulator</fullName>
    </submittedName>
</protein>
<gene>
    <name evidence="3" type="ORF">ACFSJ0_47510</name>
</gene>
<dbReference type="EMBL" id="JBHUCM010000044">
    <property type="protein sequence ID" value="MFD1544762.1"/>
    <property type="molecule type" value="Genomic_DNA"/>
</dbReference>
<dbReference type="Proteomes" id="UP001597097">
    <property type="component" value="Unassembled WGS sequence"/>
</dbReference>
<evidence type="ECO:0000313" key="4">
    <source>
        <dbReference type="Proteomes" id="UP001597097"/>
    </source>
</evidence>
<evidence type="ECO:0000259" key="2">
    <source>
        <dbReference type="Pfam" id="PF03551"/>
    </source>
</evidence>
<proteinExistence type="predicted"/>
<accession>A0ABW4GTZ2</accession>
<comment type="caution">
    <text evidence="3">The sequence shown here is derived from an EMBL/GenBank/DDBJ whole genome shotgun (WGS) entry which is preliminary data.</text>
</comment>
<dbReference type="RefSeq" id="WP_219529489.1">
    <property type="nucleotide sequence ID" value="NZ_JAHKRM010000006.1"/>
</dbReference>
<evidence type="ECO:0000256" key="1">
    <source>
        <dbReference type="SAM" id="MobiDB-lite"/>
    </source>
</evidence>
<feature type="region of interest" description="Disordered" evidence="1">
    <location>
        <begin position="82"/>
        <end position="105"/>
    </location>
</feature>
<feature type="domain" description="Transcription regulator PadR N-terminal" evidence="2">
    <location>
        <begin position="31"/>
        <end position="75"/>
    </location>
</feature>
<dbReference type="Pfam" id="PF03551">
    <property type="entry name" value="PadR"/>
    <property type="match status" value="1"/>
</dbReference>
<dbReference type="InterPro" id="IPR052509">
    <property type="entry name" value="Metal_resp_DNA-bind_regulator"/>
</dbReference>
<dbReference type="InterPro" id="IPR005149">
    <property type="entry name" value="Tscrpt_reg_PadR_N"/>
</dbReference>
<name>A0ABW4GTZ2_9ACTN</name>
<dbReference type="PANTHER" id="PTHR33169">
    <property type="entry name" value="PADR-FAMILY TRANSCRIPTIONAL REGULATOR"/>
    <property type="match status" value="1"/>
</dbReference>